<evidence type="ECO:0000256" key="3">
    <source>
        <dbReference type="ARBA" id="ARBA00022722"/>
    </source>
</evidence>
<organism evidence="10 11">
    <name type="scientific">Sesamum angolense</name>
    <dbReference type="NCBI Taxonomy" id="2727404"/>
    <lineage>
        <taxon>Eukaryota</taxon>
        <taxon>Viridiplantae</taxon>
        <taxon>Streptophyta</taxon>
        <taxon>Embryophyta</taxon>
        <taxon>Tracheophyta</taxon>
        <taxon>Spermatophyta</taxon>
        <taxon>Magnoliopsida</taxon>
        <taxon>eudicotyledons</taxon>
        <taxon>Gunneridae</taxon>
        <taxon>Pentapetalae</taxon>
        <taxon>asterids</taxon>
        <taxon>lamiids</taxon>
        <taxon>Lamiales</taxon>
        <taxon>Pedaliaceae</taxon>
        <taxon>Sesamum</taxon>
    </lineage>
</organism>
<keyword evidence="1" id="KW-0808">Transferase</keyword>
<evidence type="ECO:0000256" key="5">
    <source>
        <dbReference type="ARBA" id="ARBA00022801"/>
    </source>
</evidence>
<reference evidence="10" key="1">
    <citation type="submission" date="2020-06" db="EMBL/GenBank/DDBJ databases">
        <authorList>
            <person name="Li T."/>
            <person name="Hu X."/>
            <person name="Zhang T."/>
            <person name="Song X."/>
            <person name="Zhang H."/>
            <person name="Dai N."/>
            <person name="Sheng W."/>
            <person name="Hou X."/>
            <person name="Wei L."/>
        </authorList>
    </citation>
    <scope>NUCLEOTIDE SEQUENCE</scope>
    <source>
        <strain evidence="10">K16</strain>
        <tissue evidence="10">Leaf</tissue>
    </source>
</reference>
<comment type="caution">
    <text evidence="10">The sequence shown here is derived from an EMBL/GenBank/DDBJ whole genome shotgun (WGS) entry which is preliminary data.</text>
</comment>
<dbReference type="GO" id="GO:0003676">
    <property type="term" value="F:nucleic acid binding"/>
    <property type="evidence" value="ECO:0007669"/>
    <property type="project" value="InterPro"/>
</dbReference>
<dbReference type="InterPro" id="IPR043502">
    <property type="entry name" value="DNA/RNA_pol_sf"/>
</dbReference>
<dbReference type="Pfam" id="PF17917">
    <property type="entry name" value="RT_RNaseH"/>
    <property type="match status" value="1"/>
</dbReference>
<dbReference type="InterPro" id="IPR041373">
    <property type="entry name" value="RT_RNaseH"/>
</dbReference>
<keyword evidence="2" id="KW-0548">Nucleotidyltransferase</keyword>
<evidence type="ECO:0008006" key="12">
    <source>
        <dbReference type="Google" id="ProtNLM"/>
    </source>
</evidence>
<dbReference type="Proteomes" id="UP001289374">
    <property type="component" value="Unassembled WGS sequence"/>
</dbReference>
<dbReference type="SUPFAM" id="SSF56672">
    <property type="entry name" value="DNA/RNA polymerases"/>
    <property type="match status" value="1"/>
</dbReference>
<keyword evidence="11" id="KW-1185">Reference proteome</keyword>
<evidence type="ECO:0000256" key="4">
    <source>
        <dbReference type="ARBA" id="ARBA00022759"/>
    </source>
</evidence>
<keyword evidence="3" id="KW-0540">Nuclease</keyword>
<gene>
    <name evidence="10" type="ORF">Sango_2929900</name>
</gene>
<evidence type="ECO:0000256" key="6">
    <source>
        <dbReference type="ARBA" id="ARBA00022918"/>
    </source>
</evidence>
<feature type="region of interest" description="Disordered" evidence="7">
    <location>
        <begin position="243"/>
        <end position="265"/>
    </location>
</feature>
<dbReference type="Gene3D" id="3.30.420.10">
    <property type="entry name" value="Ribonuclease H-like superfamily/Ribonuclease H"/>
    <property type="match status" value="1"/>
</dbReference>
<evidence type="ECO:0000259" key="9">
    <source>
        <dbReference type="Pfam" id="PF17917"/>
    </source>
</evidence>
<reference evidence="10" key="2">
    <citation type="journal article" date="2024" name="Plant">
        <title>Genomic evolution and insights into agronomic trait innovations of Sesamum species.</title>
        <authorList>
            <person name="Miao H."/>
            <person name="Wang L."/>
            <person name="Qu L."/>
            <person name="Liu H."/>
            <person name="Sun Y."/>
            <person name="Le M."/>
            <person name="Wang Q."/>
            <person name="Wei S."/>
            <person name="Zheng Y."/>
            <person name="Lin W."/>
            <person name="Duan Y."/>
            <person name="Cao H."/>
            <person name="Xiong S."/>
            <person name="Wang X."/>
            <person name="Wei L."/>
            <person name="Li C."/>
            <person name="Ma Q."/>
            <person name="Ju M."/>
            <person name="Zhao R."/>
            <person name="Li G."/>
            <person name="Mu C."/>
            <person name="Tian Q."/>
            <person name="Mei H."/>
            <person name="Zhang T."/>
            <person name="Gao T."/>
            <person name="Zhang H."/>
        </authorList>
    </citation>
    <scope>NUCLEOTIDE SEQUENCE</scope>
    <source>
        <strain evidence="10">K16</strain>
    </source>
</reference>
<evidence type="ECO:0000313" key="11">
    <source>
        <dbReference type="Proteomes" id="UP001289374"/>
    </source>
</evidence>
<dbReference type="InterPro" id="IPR002156">
    <property type="entry name" value="RNaseH_domain"/>
</dbReference>
<dbReference type="PANTHER" id="PTHR48475:SF2">
    <property type="entry name" value="RIBONUCLEASE H"/>
    <property type="match status" value="1"/>
</dbReference>
<dbReference type="GO" id="GO:0004523">
    <property type="term" value="F:RNA-DNA hybrid ribonuclease activity"/>
    <property type="evidence" value="ECO:0007669"/>
    <property type="project" value="InterPro"/>
</dbReference>
<feature type="domain" description="Reverse transcriptase RNase H-like" evidence="9">
    <location>
        <begin position="38"/>
        <end position="126"/>
    </location>
</feature>
<dbReference type="PANTHER" id="PTHR48475">
    <property type="entry name" value="RIBONUCLEASE H"/>
    <property type="match status" value="1"/>
</dbReference>
<dbReference type="AlphaFoldDB" id="A0AAE1VU84"/>
<keyword evidence="4" id="KW-0255">Endonuclease</keyword>
<accession>A0AAE1VU84</accession>
<feature type="domain" description="RNase H type-1" evidence="8">
    <location>
        <begin position="167"/>
        <end position="234"/>
    </location>
</feature>
<evidence type="ECO:0000256" key="2">
    <source>
        <dbReference type="ARBA" id="ARBA00022695"/>
    </source>
</evidence>
<dbReference type="InterPro" id="IPR012337">
    <property type="entry name" value="RNaseH-like_sf"/>
</dbReference>
<evidence type="ECO:0000256" key="7">
    <source>
        <dbReference type="SAM" id="MobiDB-lite"/>
    </source>
</evidence>
<evidence type="ECO:0000259" key="8">
    <source>
        <dbReference type="Pfam" id="PF13456"/>
    </source>
</evidence>
<dbReference type="GO" id="GO:0003964">
    <property type="term" value="F:RNA-directed DNA polymerase activity"/>
    <property type="evidence" value="ECO:0007669"/>
    <property type="project" value="UniProtKB-KW"/>
</dbReference>
<keyword evidence="5" id="KW-0378">Hydrolase</keyword>
<dbReference type="Pfam" id="PF13456">
    <property type="entry name" value="RVT_3"/>
    <property type="match status" value="1"/>
</dbReference>
<evidence type="ECO:0000256" key="1">
    <source>
        <dbReference type="ARBA" id="ARBA00022679"/>
    </source>
</evidence>
<dbReference type="InterPro" id="IPR036397">
    <property type="entry name" value="RNaseH_sf"/>
</dbReference>
<name>A0AAE1VU84_9LAMI</name>
<sequence length="265" mass="29353">MGSFQQTFEELKKYLAGPPLLVKPAQGDILYLYLSITHVIGSVLVREEEEKQIPIYYVSKVLSGVEGRYAPIEKIALAFVVTARKLCPYSLSHPAGVKTNLPFKQTLGKPDTSGRLVKWAVELSEYNISYLSRTTIKALALGDFIFEMAGISLGHIPKIEKWLHHVDGSPTIQGSGVGVVVISPHGEDLEFSVKFGFKASNNETEYEALLIGMKMADEARARHLVAYSDSQLSNKTYYHIISPQAKSSSSDPSNLHRRRLENTLG</sequence>
<evidence type="ECO:0000313" key="10">
    <source>
        <dbReference type="EMBL" id="KAK4381833.1"/>
    </source>
</evidence>
<feature type="compositionally biased region" description="Low complexity" evidence="7">
    <location>
        <begin position="243"/>
        <end position="253"/>
    </location>
</feature>
<protein>
    <recommendedName>
        <fullName evidence="12">RNase H type-1 domain-containing protein</fullName>
    </recommendedName>
</protein>
<keyword evidence="6" id="KW-0695">RNA-directed DNA polymerase</keyword>
<dbReference type="EMBL" id="JACGWL010000803">
    <property type="protein sequence ID" value="KAK4381833.1"/>
    <property type="molecule type" value="Genomic_DNA"/>
</dbReference>
<dbReference type="SUPFAM" id="SSF53098">
    <property type="entry name" value="Ribonuclease H-like"/>
    <property type="match status" value="1"/>
</dbReference>
<proteinExistence type="predicted"/>